<sequence length="46" mass="5516">MCILYYCSLCAELSVPFMVYRQLLSCLRYRLVSPLLFVDCLFRLPY</sequence>
<dbReference type="EMBL" id="GBXM01024622">
    <property type="protein sequence ID" value="JAH83955.1"/>
    <property type="molecule type" value="Transcribed_RNA"/>
</dbReference>
<protein>
    <submittedName>
        <fullName evidence="1">Uncharacterized protein</fullName>
    </submittedName>
</protein>
<accession>A0A0E9W304</accession>
<dbReference type="AlphaFoldDB" id="A0A0E9W304"/>
<proteinExistence type="predicted"/>
<organism evidence="1">
    <name type="scientific">Anguilla anguilla</name>
    <name type="common">European freshwater eel</name>
    <name type="synonym">Muraena anguilla</name>
    <dbReference type="NCBI Taxonomy" id="7936"/>
    <lineage>
        <taxon>Eukaryota</taxon>
        <taxon>Metazoa</taxon>
        <taxon>Chordata</taxon>
        <taxon>Craniata</taxon>
        <taxon>Vertebrata</taxon>
        <taxon>Euteleostomi</taxon>
        <taxon>Actinopterygii</taxon>
        <taxon>Neopterygii</taxon>
        <taxon>Teleostei</taxon>
        <taxon>Anguilliformes</taxon>
        <taxon>Anguillidae</taxon>
        <taxon>Anguilla</taxon>
    </lineage>
</organism>
<reference evidence="1" key="1">
    <citation type="submission" date="2014-11" db="EMBL/GenBank/DDBJ databases">
        <authorList>
            <person name="Amaro Gonzalez C."/>
        </authorList>
    </citation>
    <scope>NUCLEOTIDE SEQUENCE</scope>
</reference>
<reference evidence="1" key="2">
    <citation type="journal article" date="2015" name="Fish Shellfish Immunol.">
        <title>Early steps in the European eel (Anguilla anguilla)-Vibrio vulnificus interaction in the gills: Role of the RtxA13 toxin.</title>
        <authorList>
            <person name="Callol A."/>
            <person name="Pajuelo D."/>
            <person name="Ebbesson L."/>
            <person name="Teles M."/>
            <person name="MacKenzie S."/>
            <person name="Amaro C."/>
        </authorList>
    </citation>
    <scope>NUCLEOTIDE SEQUENCE</scope>
</reference>
<name>A0A0E9W304_ANGAN</name>
<evidence type="ECO:0000313" key="1">
    <source>
        <dbReference type="EMBL" id="JAH83955.1"/>
    </source>
</evidence>